<feature type="domain" description="Uracil-DNA glycosylase-like" evidence="9">
    <location>
        <begin position="113"/>
        <end position="298"/>
    </location>
</feature>
<dbReference type="GO" id="GO:0017065">
    <property type="term" value="F:single-strand selective uracil DNA N-glycosylase activity"/>
    <property type="evidence" value="ECO:0007669"/>
    <property type="project" value="InterPro"/>
</dbReference>
<dbReference type="GO" id="GO:0000703">
    <property type="term" value="F:oxidized pyrimidine nucleobase lesion DNA N-glycosylase activity"/>
    <property type="evidence" value="ECO:0007669"/>
    <property type="project" value="TreeGrafter"/>
</dbReference>
<dbReference type="InterPro" id="IPR005122">
    <property type="entry name" value="Uracil-DNA_glycosylase-like"/>
</dbReference>
<gene>
    <name evidence="10" type="ORF">KQX54_015791</name>
</gene>
<dbReference type="PANTHER" id="PTHR13235:SF2">
    <property type="entry name" value="SINGLE-STRAND SELECTIVE MONOFUNCTIONAL URACIL DNA GLYCOSYLASE"/>
    <property type="match status" value="1"/>
</dbReference>
<accession>A0AAV7HZ21</accession>
<dbReference type="EMBL" id="JAHXZJ010002982">
    <property type="protein sequence ID" value="KAH0535309.1"/>
    <property type="molecule type" value="Genomic_DNA"/>
</dbReference>
<dbReference type="Proteomes" id="UP000826195">
    <property type="component" value="Unassembled WGS sequence"/>
</dbReference>
<dbReference type="InterPro" id="IPR039134">
    <property type="entry name" value="SMUG1"/>
</dbReference>
<comment type="subcellular location">
    <subcellularLocation>
        <location evidence="1">Nucleus</location>
    </subcellularLocation>
</comment>
<dbReference type="Gene3D" id="3.40.470.10">
    <property type="entry name" value="Uracil-DNA glycosylase-like domain"/>
    <property type="match status" value="1"/>
</dbReference>
<evidence type="ECO:0000313" key="10">
    <source>
        <dbReference type="EMBL" id="KAH0535309.1"/>
    </source>
</evidence>
<feature type="region of interest" description="Disordered" evidence="8">
    <location>
        <begin position="1"/>
        <end position="24"/>
    </location>
</feature>
<dbReference type="CDD" id="cd19374">
    <property type="entry name" value="UDG-F3_SMUG1-like"/>
    <property type="match status" value="1"/>
</dbReference>
<keyword evidence="4" id="KW-0378">Hydrolase</keyword>
<keyword evidence="3" id="KW-0227">DNA damage</keyword>
<dbReference type="InterPro" id="IPR036895">
    <property type="entry name" value="Uracil-DNA_glycosylase-like_sf"/>
</dbReference>
<name>A0AAV7HZ21_COTGL</name>
<dbReference type="GO" id="GO:0006284">
    <property type="term" value="P:base-excision repair"/>
    <property type="evidence" value="ECO:0007669"/>
    <property type="project" value="InterPro"/>
</dbReference>
<dbReference type="PANTHER" id="PTHR13235">
    <property type="entry name" value="SINGLE-STRAND SELECTIVE MONOFUNCTIONAL URACIL DNA GLYCOSYLASE"/>
    <property type="match status" value="1"/>
</dbReference>
<keyword evidence="5" id="KW-0238">DNA-binding</keyword>
<sequence>MYESASAKRFKSNNNSNNNNNNQLPLDFSLKSLSKSEPEVSEVSERLNYDSQQEDDLVDDNNVFASANIANKLLALEYELTKRIELISFDPPVEYVYSPIDYAISVHANFLQKYCHTTKKILFLAMNPGPWGMSQTGIPFGEINAVVNWLKLSGLIEKPLKEQPNRKVTGFACHRSEISGRRFWNLFKSICGSPDNFFQYSFLRNYCPVALMDSAGRNISPAELKGSKLKELRDICDLTLLAVLKLLEVEKIVGIGRFAEQRAKNIVKTAGLPIRIFWMPHPSPRSTANENWSDKALKTLNELDLLKYFVKSDDENLN</sequence>
<keyword evidence="7" id="KW-0539">Nucleus</keyword>
<proteinExistence type="inferred from homology"/>
<evidence type="ECO:0000313" key="11">
    <source>
        <dbReference type="Proteomes" id="UP000826195"/>
    </source>
</evidence>
<dbReference type="GO" id="GO:0005634">
    <property type="term" value="C:nucleus"/>
    <property type="evidence" value="ECO:0007669"/>
    <property type="project" value="UniProtKB-SubCell"/>
</dbReference>
<evidence type="ECO:0000256" key="4">
    <source>
        <dbReference type="ARBA" id="ARBA00022801"/>
    </source>
</evidence>
<evidence type="ECO:0000256" key="7">
    <source>
        <dbReference type="ARBA" id="ARBA00023242"/>
    </source>
</evidence>
<dbReference type="Pfam" id="PF03167">
    <property type="entry name" value="UDG"/>
    <property type="match status" value="1"/>
</dbReference>
<dbReference type="FunFam" id="3.40.470.10:FF:000005">
    <property type="entry name" value="Single-strand selective monofunctional uracil DNA glycosylase"/>
    <property type="match status" value="1"/>
</dbReference>
<evidence type="ECO:0000256" key="3">
    <source>
        <dbReference type="ARBA" id="ARBA00022763"/>
    </source>
</evidence>
<dbReference type="SUPFAM" id="SSF52141">
    <property type="entry name" value="Uracil-DNA glycosylase-like"/>
    <property type="match status" value="1"/>
</dbReference>
<dbReference type="GO" id="GO:0003677">
    <property type="term" value="F:DNA binding"/>
    <property type="evidence" value="ECO:0007669"/>
    <property type="project" value="UniProtKB-KW"/>
</dbReference>
<protein>
    <recommendedName>
        <fullName evidence="9">Uracil-DNA glycosylase-like domain-containing protein</fullName>
    </recommendedName>
</protein>
<comment type="similarity">
    <text evidence="2">Belongs to the uracil-DNA glycosylase (UDG) superfamily. SMUG1 family.</text>
</comment>
<keyword evidence="6" id="KW-0234">DNA repair</keyword>
<evidence type="ECO:0000256" key="2">
    <source>
        <dbReference type="ARBA" id="ARBA00007889"/>
    </source>
</evidence>
<evidence type="ECO:0000259" key="9">
    <source>
        <dbReference type="Pfam" id="PF03167"/>
    </source>
</evidence>
<keyword evidence="11" id="KW-1185">Reference proteome</keyword>
<organism evidence="10 11">
    <name type="scientific">Cotesia glomerata</name>
    <name type="common">Lepidopteran parasitic wasp</name>
    <name type="synonym">Apanteles glomeratus</name>
    <dbReference type="NCBI Taxonomy" id="32391"/>
    <lineage>
        <taxon>Eukaryota</taxon>
        <taxon>Metazoa</taxon>
        <taxon>Ecdysozoa</taxon>
        <taxon>Arthropoda</taxon>
        <taxon>Hexapoda</taxon>
        <taxon>Insecta</taxon>
        <taxon>Pterygota</taxon>
        <taxon>Neoptera</taxon>
        <taxon>Endopterygota</taxon>
        <taxon>Hymenoptera</taxon>
        <taxon>Apocrita</taxon>
        <taxon>Ichneumonoidea</taxon>
        <taxon>Braconidae</taxon>
        <taxon>Microgastrinae</taxon>
        <taxon>Cotesia</taxon>
    </lineage>
</organism>
<evidence type="ECO:0000256" key="1">
    <source>
        <dbReference type="ARBA" id="ARBA00004123"/>
    </source>
</evidence>
<comment type="caution">
    <text evidence="10">The sequence shown here is derived from an EMBL/GenBank/DDBJ whole genome shotgun (WGS) entry which is preliminary data.</text>
</comment>
<evidence type="ECO:0000256" key="5">
    <source>
        <dbReference type="ARBA" id="ARBA00023125"/>
    </source>
</evidence>
<feature type="compositionally biased region" description="Low complexity" evidence="8">
    <location>
        <begin position="12"/>
        <end position="22"/>
    </location>
</feature>
<reference evidence="10 11" key="1">
    <citation type="journal article" date="2021" name="J. Hered.">
        <title>A chromosome-level genome assembly of the parasitoid wasp, Cotesia glomerata (Hymenoptera: Braconidae).</title>
        <authorList>
            <person name="Pinto B.J."/>
            <person name="Weis J.J."/>
            <person name="Gamble T."/>
            <person name="Ode P.J."/>
            <person name="Paul R."/>
            <person name="Zaspel J.M."/>
        </authorList>
    </citation>
    <scope>NUCLEOTIDE SEQUENCE [LARGE SCALE GENOMIC DNA]</scope>
    <source>
        <strain evidence="10">CgM1</strain>
    </source>
</reference>
<evidence type="ECO:0000256" key="8">
    <source>
        <dbReference type="SAM" id="MobiDB-lite"/>
    </source>
</evidence>
<dbReference type="AlphaFoldDB" id="A0AAV7HZ21"/>
<evidence type="ECO:0000256" key="6">
    <source>
        <dbReference type="ARBA" id="ARBA00023204"/>
    </source>
</evidence>